<dbReference type="EMBL" id="UNOZ01000038">
    <property type="protein sequence ID" value="SYX92920.1"/>
    <property type="molecule type" value="Genomic_DNA"/>
</dbReference>
<dbReference type="NCBIfam" id="NF005296">
    <property type="entry name" value="PRK06823.1"/>
    <property type="match status" value="1"/>
</dbReference>
<dbReference type="GO" id="GO:0005737">
    <property type="term" value="C:cytoplasm"/>
    <property type="evidence" value="ECO:0007669"/>
    <property type="project" value="TreeGrafter"/>
</dbReference>
<dbReference type="PANTHER" id="PTHR13812:SF19">
    <property type="entry name" value="KETIMINE REDUCTASE MU-CRYSTALLIN"/>
    <property type="match status" value="1"/>
</dbReference>
<dbReference type="InterPro" id="IPR036291">
    <property type="entry name" value="NAD(P)-bd_dom_sf"/>
</dbReference>
<dbReference type="InterPro" id="IPR003462">
    <property type="entry name" value="ODC_Mu_crystall"/>
</dbReference>
<dbReference type="RefSeq" id="WP_119146470.1">
    <property type="nucleotide sequence ID" value="NZ_CBCSFL010000004.1"/>
</dbReference>
<dbReference type="OrthoDB" id="9809203at2"/>
<dbReference type="GO" id="GO:0008473">
    <property type="term" value="F:ornithine cyclodeaminase activity"/>
    <property type="evidence" value="ECO:0007669"/>
    <property type="project" value="UniProtKB-EC"/>
</dbReference>
<organism evidence="1 2">
    <name type="scientific">Pseudomonas reidholzensis</name>
    <dbReference type="NCBI Taxonomy" id="1785162"/>
    <lineage>
        <taxon>Bacteria</taxon>
        <taxon>Pseudomonadati</taxon>
        <taxon>Pseudomonadota</taxon>
        <taxon>Gammaproteobacteria</taxon>
        <taxon>Pseudomonadales</taxon>
        <taxon>Pseudomonadaceae</taxon>
        <taxon>Pseudomonas</taxon>
    </lineage>
</organism>
<sequence length="315" mass="32811">MKTFDKPAIIAALDLDLALRRIEEGFIAYSAGKVQVPPVQAFSFARANGDCCIKSAYLEGSDTFTVKLSTGFYDNPALGLASNDGLMLVLSACTGAPLALLADGGWLTAMRTALAGRIVAQLLAPGRVEAIGILGTGTQARLQLEQLMPVTGCRQVVVWGRSTAGLLGYRAFAEALGFAVRTVAEPKAVAEACNLIVCATPSREALLRHAWLQPGTHITAVGADAPGKQELEPALVASAQRIIVDSRVQCSQYGEVAHALKAGLIAQGQLSEIGAVLAGHAPGREHEGQLTLADLTGVAVQDAQIARCAFEALQG</sequence>
<dbReference type="EC" id="4.3.1.12" evidence="1"/>
<gene>
    <name evidence="1" type="primary">ocd1</name>
    <name evidence="1" type="ORF">CCOS865_05214</name>
</gene>
<dbReference type="InterPro" id="IPR023401">
    <property type="entry name" value="ODC_N"/>
</dbReference>
<reference evidence="2" key="1">
    <citation type="submission" date="2018-08" db="EMBL/GenBank/DDBJ databases">
        <authorList>
            <person name="Blom J."/>
        </authorList>
    </citation>
    <scope>NUCLEOTIDE SEQUENCE [LARGE SCALE GENOMIC DNA]</scope>
    <source>
        <strain evidence="2">CCOS 865</strain>
    </source>
</reference>
<dbReference type="Gene3D" id="3.40.50.720">
    <property type="entry name" value="NAD(P)-binding Rossmann-like Domain"/>
    <property type="match status" value="1"/>
</dbReference>
<keyword evidence="1" id="KW-0456">Lyase</keyword>
<protein>
    <submittedName>
        <fullName evidence="1">Ornithine cyclodeaminase 1</fullName>
        <ecNumber evidence="1">4.3.1.12</ecNumber>
    </submittedName>
</protein>
<dbReference type="Gene3D" id="3.30.1780.10">
    <property type="entry name" value="ornithine cyclodeaminase, domain 1"/>
    <property type="match status" value="1"/>
</dbReference>
<evidence type="ECO:0000313" key="2">
    <source>
        <dbReference type="Proteomes" id="UP000263595"/>
    </source>
</evidence>
<dbReference type="PANTHER" id="PTHR13812">
    <property type="entry name" value="KETIMINE REDUCTASE MU-CRYSTALLIN"/>
    <property type="match status" value="1"/>
</dbReference>
<dbReference type="SUPFAM" id="SSF51735">
    <property type="entry name" value="NAD(P)-binding Rossmann-fold domains"/>
    <property type="match status" value="1"/>
</dbReference>
<proteinExistence type="predicted"/>
<dbReference type="Proteomes" id="UP000263595">
    <property type="component" value="Unassembled WGS sequence"/>
</dbReference>
<dbReference type="PIRSF" id="PIRSF001439">
    <property type="entry name" value="CryM"/>
    <property type="match status" value="1"/>
</dbReference>
<name>A0A383S0P4_9PSED</name>
<evidence type="ECO:0000313" key="1">
    <source>
        <dbReference type="EMBL" id="SYX92920.1"/>
    </source>
</evidence>
<dbReference type="Pfam" id="PF02423">
    <property type="entry name" value="OCD_Mu_crystall"/>
    <property type="match status" value="1"/>
</dbReference>
<dbReference type="AlphaFoldDB" id="A0A383S0P4"/>
<accession>A0A383S0P4</accession>
<keyword evidence="2" id="KW-1185">Reference proteome</keyword>